<accession>A0A348WE60</accession>
<organism evidence="5 6">
    <name type="scientific">Roseovarius nubinhibens</name>
    <dbReference type="NCBI Taxonomy" id="314263"/>
    <lineage>
        <taxon>Bacteria</taxon>
        <taxon>Pseudomonadati</taxon>
        <taxon>Pseudomonadota</taxon>
        <taxon>Alphaproteobacteria</taxon>
        <taxon>Rhodobacterales</taxon>
        <taxon>Roseobacteraceae</taxon>
        <taxon>Roseovarius</taxon>
    </lineage>
</organism>
<dbReference type="PANTHER" id="PTHR11929:SF194">
    <property type="entry name" value="ALPHA-(1,3)-FUCOSYLTRANSFERASE 10"/>
    <property type="match status" value="1"/>
</dbReference>
<dbReference type="RefSeq" id="WP_339854338.1">
    <property type="nucleotide sequence ID" value="NZ_CAXAXR010000009.1"/>
</dbReference>
<dbReference type="InterPro" id="IPR055270">
    <property type="entry name" value="Glyco_tran_10_C"/>
</dbReference>
<dbReference type="AlphaFoldDB" id="A0A348WE60"/>
<name>A0A348WE60_9RHOB</name>
<dbReference type="SUPFAM" id="SSF53756">
    <property type="entry name" value="UDP-Glycosyltransferase/glycogen phosphorylase"/>
    <property type="match status" value="1"/>
</dbReference>
<dbReference type="EMBL" id="DMVW01000124">
    <property type="protein sequence ID" value="HAR52822.1"/>
    <property type="molecule type" value="Genomic_DNA"/>
</dbReference>
<feature type="domain" description="Fucosyltransferase C-terminal" evidence="4">
    <location>
        <begin position="134"/>
        <end position="248"/>
    </location>
</feature>
<protein>
    <recommendedName>
        <fullName evidence="4">Fucosyltransferase C-terminal domain-containing protein</fullName>
    </recommendedName>
</protein>
<keyword evidence="2" id="KW-0328">Glycosyltransferase</keyword>
<evidence type="ECO:0000256" key="2">
    <source>
        <dbReference type="ARBA" id="ARBA00022676"/>
    </source>
</evidence>
<reference evidence="5 6" key="1">
    <citation type="journal article" date="2018" name="Nat. Biotechnol.">
        <title>A standardized bacterial taxonomy based on genome phylogeny substantially revises the tree of life.</title>
        <authorList>
            <person name="Parks D.H."/>
            <person name="Chuvochina M."/>
            <person name="Waite D.W."/>
            <person name="Rinke C."/>
            <person name="Skarshewski A."/>
            <person name="Chaumeil P.A."/>
            <person name="Hugenholtz P."/>
        </authorList>
    </citation>
    <scope>NUCLEOTIDE SEQUENCE [LARGE SCALE GENOMIC DNA]</scope>
    <source>
        <strain evidence="5">UBA9169</strain>
    </source>
</reference>
<gene>
    <name evidence="5" type="ORF">DCS45_13245</name>
</gene>
<comment type="similarity">
    <text evidence="1">Belongs to the glycosyltransferase 10 family.</text>
</comment>
<keyword evidence="3" id="KW-0808">Transferase</keyword>
<evidence type="ECO:0000313" key="5">
    <source>
        <dbReference type="EMBL" id="HAR52822.1"/>
    </source>
</evidence>
<evidence type="ECO:0000259" key="4">
    <source>
        <dbReference type="Pfam" id="PF00852"/>
    </source>
</evidence>
<sequence length="287" mass="32274">MSRDVPRIAVLPNGRKLGYRPGRILLTDLIWPLGMPEGIEGQTLADLRPEDHLLVYPRKTLHLRPGFGTRAKVSIMVVEPSVIHGNHMRWLRYSHRRFHRVLTPHEELLNKVSNGLFYPFGSTWVPGWPSLDTTKTKMCSLIASAKRSQTGHRLRHEVVERAQAAGLDLDVMGGGYAPFGKKSEGLAPYRYSVVIENVREKNYFTEKLVDAILCKTVPIYWGCPNIAEFINTDSMIICQSAEEIMAAMAAMSEEDYAARRPALDAAEAQAAHWGEDLRRAAELLRDG</sequence>
<dbReference type="Pfam" id="PF00852">
    <property type="entry name" value="Glyco_transf_10"/>
    <property type="match status" value="1"/>
</dbReference>
<evidence type="ECO:0000256" key="1">
    <source>
        <dbReference type="ARBA" id="ARBA00008919"/>
    </source>
</evidence>
<dbReference type="GO" id="GO:0016020">
    <property type="term" value="C:membrane"/>
    <property type="evidence" value="ECO:0007669"/>
    <property type="project" value="InterPro"/>
</dbReference>
<dbReference type="PANTHER" id="PTHR11929">
    <property type="entry name" value="ALPHA- 1,3 -FUCOSYLTRANSFERASE"/>
    <property type="match status" value="1"/>
</dbReference>
<dbReference type="Gene3D" id="3.40.50.11660">
    <property type="entry name" value="Glycosyl transferase family 10, C-terminal domain"/>
    <property type="match status" value="1"/>
</dbReference>
<dbReference type="Proteomes" id="UP000264719">
    <property type="component" value="Unassembled WGS sequence"/>
</dbReference>
<dbReference type="InterPro" id="IPR038577">
    <property type="entry name" value="GT10-like_C_sf"/>
</dbReference>
<comment type="caution">
    <text evidence="5">The sequence shown here is derived from an EMBL/GenBank/DDBJ whole genome shotgun (WGS) entry which is preliminary data.</text>
</comment>
<evidence type="ECO:0000256" key="3">
    <source>
        <dbReference type="ARBA" id="ARBA00022679"/>
    </source>
</evidence>
<evidence type="ECO:0000313" key="6">
    <source>
        <dbReference type="Proteomes" id="UP000264719"/>
    </source>
</evidence>
<dbReference type="InterPro" id="IPR001503">
    <property type="entry name" value="Glyco_trans_10"/>
</dbReference>
<dbReference type="GO" id="GO:0008417">
    <property type="term" value="F:fucosyltransferase activity"/>
    <property type="evidence" value="ECO:0007669"/>
    <property type="project" value="InterPro"/>
</dbReference>
<proteinExistence type="inferred from homology"/>